<feature type="compositionally biased region" description="Basic and acidic residues" evidence="1">
    <location>
        <begin position="15"/>
        <end position="24"/>
    </location>
</feature>
<evidence type="ECO:0000313" key="2">
    <source>
        <dbReference type="EMBL" id="CBY23209.1"/>
    </source>
</evidence>
<sequence length="144" mass="16402">MIILNRARPDEDDDAQLREIRSKVSELGNSKSLPQKKNRRKKKTNRNMQAFYVSELSSESEDSDNESDVRRLEKAAKLAMEDAHRRACIESATLRSSSLANTPTSYAPSTLNQMSPPELENQQILLERRIAELNDELVRVLESS</sequence>
<protein>
    <submittedName>
        <fullName evidence="2">Uncharacterized protein</fullName>
    </submittedName>
</protein>
<feature type="region of interest" description="Disordered" evidence="1">
    <location>
        <begin position="1"/>
        <end position="68"/>
    </location>
</feature>
<feature type="compositionally biased region" description="Basic residues" evidence="1">
    <location>
        <begin position="34"/>
        <end position="45"/>
    </location>
</feature>
<dbReference type="Proteomes" id="UP000001307">
    <property type="component" value="Unassembled WGS sequence"/>
</dbReference>
<accession>E4X0B0</accession>
<dbReference type="InParanoid" id="E4X0B0"/>
<reference evidence="2 3" key="1">
    <citation type="journal article" date="2010" name="Science">
        <title>Plasticity of animal genome architecture unmasked by rapid evolution of a pelagic tunicate.</title>
        <authorList>
            <person name="Denoeud F."/>
            <person name="Henriet S."/>
            <person name="Mungpakdee S."/>
            <person name="Aury J.M."/>
            <person name="Da Silva C."/>
            <person name="Brinkmann H."/>
            <person name="Mikhaleva J."/>
            <person name="Olsen L.C."/>
            <person name="Jubin C."/>
            <person name="Canestro C."/>
            <person name="Bouquet J.M."/>
            <person name="Danks G."/>
            <person name="Poulain J."/>
            <person name="Campsteijn C."/>
            <person name="Adamski M."/>
            <person name="Cross I."/>
            <person name="Yadetie F."/>
            <person name="Muffato M."/>
            <person name="Louis A."/>
            <person name="Butcher S."/>
            <person name="Tsagkogeorga G."/>
            <person name="Konrad A."/>
            <person name="Singh S."/>
            <person name="Jensen M.F."/>
            <person name="Cong E.H."/>
            <person name="Eikeseth-Otteraa H."/>
            <person name="Noel B."/>
            <person name="Anthouard V."/>
            <person name="Porcel B.M."/>
            <person name="Kachouri-Lafond R."/>
            <person name="Nishino A."/>
            <person name="Ugolini M."/>
            <person name="Chourrout P."/>
            <person name="Nishida H."/>
            <person name="Aasland R."/>
            <person name="Huzurbazar S."/>
            <person name="Westhof E."/>
            <person name="Delsuc F."/>
            <person name="Lehrach H."/>
            <person name="Reinhardt R."/>
            <person name="Weissenbach J."/>
            <person name="Roy S.W."/>
            <person name="Artiguenave F."/>
            <person name="Postlethwait J.H."/>
            <person name="Manak J.R."/>
            <person name="Thompson E.M."/>
            <person name="Jaillon O."/>
            <person name="Du Pasquier L."/>
            <person name="Boudinot P."/>
            <person name="Liberles D.A."/>
            <person name="Volff J.N."/>
            <person name="Philippe H."/>
            <person name="Lenhard B."/>
            <person name="Roest Crollius H."/>
            <person name="Wincker P."/>
            <person name="Chourrout D."/>
        </authorList>
    </citation>
    <scope>NUCLEOTIDE SEQUENCE [LARGE SCALE GENOMIC DNA]</scope>
</reference>
<evidence type="ECO:0000256" key="1">
    <source>
        <dbReference type="SAM" id="MobiDB-lite"/>
    </source>
</evidence>
<proteinExistence type="predicted"/>
<name>E4X0B0_OIKDI</name>
<gene>
    <name evidence="2" type="ORF">GSOID_T00015142001</name>
</gene>
<dbReference type="AlphaFoldDB" id="E4X0B0"/>
<dbReference type="OrthoDB" id="10405486at2759"/>
<keyword evidence="3" id="KW-1185">Reference proteome</keyword>
<organism evidence="2 3">
    <name type="scientific">Oikopleura dioica</name>
    <name type="common">Tunicate</name>
    <dbReference type="NCBI Taxonomy" id="34765"/>
    <lineage>
        <taxon>Eukaryota</taxon>
        <taxon>Metazoa</taxon>
        <taxon>Chordata</taxon>
        <taxon>Tunicata</taxon>
        <taxon>Appendicularia</taxon>
        <taxon>Copelata</taxon>
        <taxon>Oikopleuridae</taxon>
        <taxon>Oikopleura</taxon>
    </lineage>
</organism>
<dbReference type="EMBL" id="FN653020">
    <property type="protein sequence ID" value="CBY23209.1"/>
    <property type="molecule type" value="Genomic_DNA"/>
</dbReference>
<evidence type="ECO:0000313" key="3">
    <source>
        <dbReference type="Proteomes" id="UP000001307"/>
    </source>
</evidence>